<keyword evidence="1" id="KW-1133">Transmembrane helix</keyword>
<organism evidence="2 3">
    <name type="scientific">Macrostomum lignano</name>
    <dbReference type="NCBI Taxonomy" id="282301"/>
    <lineage>
        <taxon>Eukaryota</taxon>
        <taxon>Metazoa</taxon>
        <taxon>Spiralia</taxon>
        <taxon>Lophotrochozoa</taxon>
        <taxon>Platyhelminthes</taxon>
        <taxon>Rhabditophora</taxon>
        <taxon>Macrostomorpha</taxon>
        <taxon>Macrostomida</taxon>
        <taxon>Macrostomidae</taxon>
        <taxon>Macrostomum</taxon>
    </lineage>
</organism>
<accession>A0A1I8GSX2</accession>
<proteinExistence type="predicted"/>
<feature type="transmembrane region" description="Helical" evidence="1">
    <location>
        <begin position="26"/>
        <end position="47"/>
    </location>
</feature>
<name>A0A1I8GSX2_9PLAT</name>
<dbReference type="WBParaSite" id="maker-uti_cns_0002977-snap-gene-0.3-mRNA-1">
    <property type="protein sequence ID" value="maker-uti_cns_0002977-snap-gene-0.3-mRNA-1"/>
    <property type="gene ID" value="maker-uti_cns_0002977-snap-gene-0.3"/>
</dbReference>
<dbReference type="AlphaFoldDB" id="A0A1I8GSX2"/>
<dbReference type="Proteomes" id="UP000095280">
    <property type="component" value="Unplaced"/>
</dbReference>
<evidence type="ECO:0000256" key="1">
    <source>
        <dbReference type="SAM" id="Phobius"/>
    </source>
</evidence>
<protein>
    <submittedName>
        <fullName evidence="3 4">Transmembrane protein 192</fullName>
    </submittedName>
</protein>
<reference evidence="3 4" key="1">
    <citation type="submission" date="2016-11" db="UniProtKB">
        <authorList>
            <consortium name="WormBaseParasite"/>
        </authorList>
    </citation>
    <scope>IDENTIFICATION</scope>
</reference>
<dbReference type="WBParaSite" id="maker-uti_cns_0005688-snap-gene-0.7-mRNA-1">
    <property type="protein sequence ID" value="maker-uti_cns_0005688-snap-gene-0.7-mRNA-1"/>
    <property type="gene ID" value="maker-uti_cns_0005688-snap-gene-0.7"/>
</dbReference>
<keyword evidence="2" id="KW-1185">Reference proteome</keyword>
<keyword evidence="1" id="KW-0472">Membrane</keyword>
<evidence type="ECO:0000313" key="3">
    <source>
        <dbReference type="WBParaSite" id="maker-uti_cns_0002977-snap-gene-0.3-mRNA-1"/>
    </source>
</evidence>
<sequence>MSVSNATNGTEIQLKLEYENDILIQLLYNTLSCLTILSVCMLALILYDYEVRYQLVSIGILPVIQSLEFHMNLLFSLNFAALRDSLRHGDWTHMRVEDNLHWRRRFEVGSMVRQAVQELQLPDSVATATAK</sequence>
<evidence type="ECO:0000313" key="4">
    <source>
        <dbReference type="WBParaSite" id="maker-uti_cns_0005688-snap-gene-0.7-mRNA-1"/>
    </source>
</evidence>
<evidence type="ECO:0000313" key="2">
    <source>
        <dbReference type="Proteomes" id="UP000095280"/>
    </source>
</evidence>
<keyword evidence="1" id="KW-0812">Transmembrane</keyword>